<feature type="transmembrane region" description="Helical" evidence="1">
    <location>
        <begin position="145"/>
        <end position="164"/>
    </location>
</feature>
<dbReference type="EMBL" id="MU254477">
    <property type="protein sequence ID" value="KAG9240348.1"/>
    <property type="molecule type" value="Genomic_DNA"/>
</dbReference>
<name>A0A9P7YWF3_9HELO</name>
<accession>A0A9P7YWF3</accession>
<proteinExistence type="predicted"/>
<organism evidence="2 3">
    <name type="scientific">Calycina marina</name>
    <dbReference type="NCBI Taxonomy" id="1763456"/>
    <lineage>
        <taxon>Eukaryota</taxon>
        <taxon>Fungi</taxon>
        <taxon>Dikarya</taxon>
        <taxon>Ascomycota</taxon>
        <taxon>Pezizomycotina</taxon>
        <taxon>Leotiomycetes</taxon>
        <taxon>Helotiales</taxon>
        <taxon>Pezizellaceae</taxon>
        <taxon>Calycina</taxon>
    </lineage>
</organism>
<sequence length="177" mass="20560">MMSSQQSDTPLSITSSVASITFVVAIAAPLYARWTYLRNAESEYFQFRTSLSYYRTENTWMRDLIHSSDGTRFRREGTNTVSFIKLLKMLEDRLLEVVAEAEEKFPQRDLEKWSVVTTFYKFGERMAMSWLPVRAKALELVRQRYALGSRVFFAHMIMTASWVMTRHTLALLTLTGA</sequence>
<dbReference type="OrthoDB" id="5329749at2759"/>
<keyword evidence="1" id="KW-0812">Transmembrane</keyword>
<protein>
    <submittedName>
        <fullName evidence="2">Uncharacterized protein</fullName>
    </submittedName>
</protein>
<reference evidence="2" key="1">
    <citation type="journal article" date="2021" name="IMA Fungus">
        <title>Genomic characterization of three marine fungi, including Emericellopsis atlantica sp. nov. with signatures of a generalist lifestyle and marine biomass degradation.</title>
        <authorList>
            <person name="Hagestad O.C."/>
            <person name="Hou L."/>
            <person name="Andersen J.H."/>
            <person name="Hansen E.H."/>
            <person name="Altermark B."/>
            <person name="Li C."/>
            <person name="Kuhnert E."/>
            <person name="Cox R.J."/>
            <person name="Crous P.W."/>
            <person name="Spatafora J.W."/>
            <person name="Lail K."/>
            <person name="Amirebrahimi M."/>
            <person name="Lipzen A."/>
            <person name="Pangilinan J."/>
            <person name="Andreopoulos W."/>
            <person name="Hayes R.D."/>
            <person name="Ng V."/>
            <person name="Grigoriev I.V."/>
            <person name="Jackson S.A."/>
            <person name="Sutton T.D.S."/>
            <person name="Dobson A.D.W."/>
            <person name="Rama T."/>
        </authorList>
    </citation>
    <scope>NUCLEOTIDE SEQUENCE</scope>
    <source>
        <strain evidence="2">TRa3180A</strain>
    </source>
</reference>
<evidence type="ECO:0000256" key="1">
    <source>
        <dbReference type="SAM" id="Phobius"/>
    </source>
</evidence>
<keyword evidence="1" id="KW-1133">Transmembrane helix</keyword>
<keyword evidence="3" id="KW-1185">Reference proteome</keyword>
<evidence type="ECO:0000313" key="2">
    <source>
        <dbReference type="EMBL" id="KAG9240348.1"/>
    </source>
</evidence>
<comment type="caution">
    <text evidence="2">The sequence shown here is derived from an EMBL/GenBank/DDBJ whole genome shotgun (WGS) entry which is preliminary data.</text>
</comment>
<gene>
    <name evidence="2" type="ORF">BJ878DRAFT_430506</name>
</gene>
<keyword evidence="1" id="KW-0472">Membrane</keyword>
<evidence type="ECO:0000313" key="3">
    <source>
        <dbReference type="Proteomes" id="UP000887226"/>
    </source>
</evidence>
<dbReference type="Proteomes" id="UP000887226">
    <property type="component" value="Unassembled WGS sequence"/>
</dbReference>
<feature type="transmembrane region" description="Helical" evidence="1">
    <location>
        <begin position="12"/>
        <end position="32"/>
    </location>
</feature>
<dbReference type="AlphaFoldDB" id="A0A9P7YWF3"/>